<gene>
    <name evidence="2" type="ORF">CQ12_29055</name>
</gene>
<name>A0A0R3M7W0_9BRAD</name>
<dbReference type="Proteomes" id="UP000050863">
    <property type="component" value="Unassembled WGS sequence"/>
</dbReference>
<dbReference type="CDD" id="cd00009">
    <property type="entry name" value="AAA"/>
    <property type="match status" value="1"/>
</dbReference>
<dbReference type="SUPFAM" id="SSF52540">
    <property type="entry name" value="P-loop containing nucleoside triphosphate hydrolases"/>
    <property type="match status" value="1"/>
</dbReference>
<dbReference type="InterPro" id="IPR027417">
    <property type="entry name" value="P-loop_NTPase"/>
</dbReference>
<comment type="caution">
    <text evidence="2">The sequence shown here is derived from an EMBL/GenBank/DDBJ whole genome shotgun (WGS) entry which is preliminary data.</text>
</comment>
<protein>
    <submittedName>
        <fullName evidence="2">ATPase</fullName>
    </submittedName>
</protein>
<dbReference type="AlphaFoldDB" id="A0A0R3M7W0"/>
<dbReference type="Gene3D" id="3.40.50.300">
    <property type="entry name" value="P-loop containing nucleotide triphosphate hydrolases"/>
    <property type="match status" value="1"/>
</dbReference>
<dbReference type="PANTHER" id="PTHR37291:SF1">
    <property type="entry name" value="TYPE IV METHYL-DIRECTED RESTRICTION ENZYME ECOKMCRB SUBUNIT"/>
    <property type="match status" value="1"/>
</dbReference>
<dbReference type="OrthoDB" id="9781481at2"/>
<dbReference type="InterPro" id="IPR052934">
    <property type="entry name" value="Methyl-DNA_Rec/Restrict_Enz"/>
</dbReference>
<accession>A0A0R3M7W0</accession>
<dbReference type="GO" id="GO:0005524">
    <property type="term" value="F:ATP binding"/>
    <property type="evidence" value="ECO:0007669"/>
    <property type="project" value="InterPro"/>
</dbReference>
<feature type="domain" description="AAA+ ATPase" evidence="1">
    <location>
        <begin position="470"/>
        <end position="638"/>
    </location>
</feature>
<keyword evidence="3" id="KW-1185">Reference proteome</keyword>
<proteinExistence type="predicted"/>
<dbReference type="GO" id="GO:0016887">
    <property type="term" value="F:ATP hydrolysis activity"/>
    <property type="evidence" value="ECO:0007669"/>
    <property type="project" value="InterPro"/>
</dbReference>
<dbReference type="SMART" id="SM00382">
    <property type="entry name" value="AAA"/>
    <property type="match status" value="1"/>
</dbReference>
<organism evidence="2 3">
    <name type="scientific">Bradyrhizobium jicamae</name>
    <dbReference type="NCBI Taxonomy" id="280332"/>
    <lineage>
        <taxon>Bacteria</taxon>
        <taxon>Pseudomonadati</taxon>
        <taxon>Pseudomonadota</taxon>
        <taxon>Alphaproteobacteria</taxon>
        <taxon>Hyphomicrobiales</taxon>
        <taxon>Nitrobacteraceae</taxon>
        <taxon>Bradyrhizobium</taxon>
    </lineage>
</organism>
<dbReference type="Pfam" id="PF07728">
    <property type="entry name" value="AAA_5"/>
    <property type="match status" value="1"/>
</dbReference>
<dbReference type="InterPro" id="IPR011704">
    <property type="entry name" value="ATPase_dyneun-rel_AAA"/>
</dbReference>
<sequence>MTATLNDQELSALFSGPFGEYRAEDRVAEWRKRYVNHVELVRNADEAQWVAPKFQQMLWDDNPVSNIGPGTSVTVTGAYNDKGLAKRLLEMRDSLEGLDLVARSTVLQNGFDEILSRVHPTYAKRRPKARIIRLLALMYPHDITCLMDGPRVWGVQRLIGAQRLAGDFVAQHAALRHRLREVLGDPIDLSGEVDQSIFTWFLWEKKVKRIEDGAITLEAGPGEPSNLPTISLLPANAQRRSLTYVRDNVRLLLAIVREAEHGISREDLVGVILTEATQLNVSSAGNIISQAQGGLGLIDLDNGAYRPTERGLELLTADNPAEVLRAPLVGRVFGMGHLLSILRDNPEGLAQTVLSQQLQSLVPTWTTAQPGSHIISWAKLVGLAQTSTINGVSHLSLTEDGDDYAAALPKDFMERWVIGGPAAGDNATLQEDKSKSVETLGQPYTIDSIINDGCFLERAEIETAIALLSRKRNIILQGPPGTGKTWLAKRLAFALVGERDDSRLMAVQFQPSLSYEDFVRGWRPDGRGGLALADGAFLEAIRSADKEKNRPFVLVIEEINRGNPAQIFGELLTLIETDKRTEAEGLRLAYPRTDDERVHVPENLYIIGTMNLADRSLALVDLALRRRFSFLSLAPALGGPWRAWCRKLGVPIELIIEIENKLTKLNDEIANDRALGPQYRVGHSYVTPLVGEPILNVETWRRWYNEIVESEIAPLVAEYWYDNEEKYKAAVKSLRLDH</sequence>
<evidence type="ECO:0000259" key="1">
    <source>
        <dbReference type="SMART" id="SM00382"/>
    </source>
</evidence>
<dbReference type="PANTHER" id="PTHR37291">
    <property type="entry name" value="5-METHYLCYTOSINE-SPECIFIC RESTRICTION ENZYME B"/>
    <property type="match status" value="1"/>
</dbReference>
<dbReference type="EMBL" id="LLXZ01000001">
    <property type="protein sequence ID" value="KRR16001.1"/>
    <property type="molecule type" value="Genomic_DNA"/>
</dbReference>
<dbReference type="InterPro" id="IPR003593">
    <property type="entry name" value="AAA+_ATPase"/>
</dbReference>
<dbReference type="RefSeq" id="WP_057833356.1">
    <property type="nucleotide sequence ID" value="NZ_LLXZ01000001.1"/>
</dbReference>
<evidence type="ECO:0000313" key="3">
    <source>
        <dbReference type="Proteomes" id="UP000050863"/>
    </source>
</evidence>
<reference evidence="2 3" key="1">
    <citation type="submission" date="2014-03" db="EMBL/GenBank/DDBJ databases">
        <title>Bradyrhizobium valentinum sp. nov., isolated from effective nodules of Lupinus mariae-josephae, a lupine endemic of basic-lime soils in Eastern Spain.</title>
        <authorList>
            <person name="Duran D."/>
            <person name="Rey L."/>
            <person name="Navarro A."/>
            <person name="Busquets A."/>
            <person name="Imperial J."/>
            <person name="Ruiz-Argueso T."/>
        </authorList>
    </citation>
    <scope>NUCLEOTIDE SEQUENCE [LARGE SCALE GENOMIC DNA]</scope>
    <source>
        <strain evidence="2 3">PAC68</strain>
    </source>
</reference>
<evidence type="ECO:0000313" key="2">
    <source>
        <dbReference type="EMBL" id="KRR16001.1"/>
    </source>
</evidence>